<dbReference type="PANTHER" id="PTHR13194:SF19">
    <property type="entry name" value="NAD(P)-BINDING ROSSMANN-FOLD SUPERFAMILY PROTEIN"/>
    <property type="match status" value="1"/>
</dbReference>
<evidence type="ECO:0000259" key="2">
    <source>
        <dbReference type="Pfam" id="PF08547"/>
    </source>
</evidence>
<dbReference type="SUPFAM" id="SSF49785">
    <property type="entry name" value="Galactose-binding domain-like"/>
    <property type="match status" value="1"/>
</dbReference>
<sequence length="180" mass="20261">MMFNAGILASASESKALVLADFENNQRSLSWRTVNDGVMGGISRGSYSIGDKQTLFFKGDISLENNGGFSSIRTYGKRHDLSDYNGFEIKVKGDGRKYYLTSRANNRNMLAFWHPVQTVKDQWVTVRVPFNKFYATSFGKRIPGLRLQPKNITSVGFMLYDKKSGTFSLEVDHISAYKNG</sequence>
<protein>
    <submittedName>
        <fullName evidence="3">CIA30 family protein</fullName>
    </submittedName>
</protein>
<organism evidence="3 4">
    <name type="scientific">Oceaniferula marina</name>
    <dbReference type="NCBI Taxonomy" id="2748318"/>
    <lineage>
        <taxon>Bacteria</taxon>
        <taxon>Pseudomonadati</taxon>
        <taxon>Verrucomicrobiota</taxon>
        <taxon>Verrucomicrobiia</taxon>
        <taxon>Verrucomicrobiales</taxon>
        <taxon>Verrucomicrobiaceae</taxon>
        <taxon>Oceaniferula</taxon>
    </lineage>
</organism>
<name>A0A851GIE9_9BACT</name>
<feature type="domain" description="NADH:ubiquinone oxidoreductase intermediate-associated protein 30" evidence="2">
    <location>
        <begin position="21"/>
        <end position="171"/>
    </location>
</feature>
<dbReference type="InterPro" id="IPR039131">
    <property type="entry name" value="NDUFAF1"/>
</dbReference>
<gene>
    <name evidence="3" type="ORF">HW115_16005</name>
</gene>
<evidence type="ECO:0000256" key="1">
    <source>
        <dbReference type="ARBA" id="ARBA00007884"/>
    </source>
</evidence>
<dbReference type="EMBL" id="JACBAZ010000008">
    <property type="protein sequence ID" value="NWK57126.1"/>
    <property type="molecule type" value="Genomic_DNA"/>
</dbReference>
<dbReference type="AlphaFoldDB" id="A0A851GIE9"/>
<dbReference type="Proteomes" id="UP000557872">
    <property type="component" value="Unassembled WGS sequence"/>
</dbReference>
<dbReference type="Pfam" id="PF08547">
    <property type="entry name" value="CIA30"/>
    <property type="match status" value="1"/>
</dbReference>
<comment type="caution">
    <text evidence="3">The sequence shown here is derived from an EMBL/GenBank/DDBJ whole genome shotgun (WGS) entry which is preliminary data.</text>
</comment>
<dbReference type="InterPro" id="IPR013857">
    <property type="entry name" value="NADH-UbQ_OxRdtase-assoc_prot30"/>
</dbReference>
<dbReference type="PANTHER" id="PTHR13194">
    <property type="entry name" value="COMPLEX I INTERMEDIATE-ASSOCIATED PROTEIN 30"/>
    <property type="match status" value="1"/>
</dbReference>
<dbReference type="Gene3D" id="2.60.120.430">
    <property type="entry name" value="Galactose-binding lectin"/>
    <property type="match status" value="1"/>
</dbReference>
<reference evidence="3 4" key="1">
    <citation type="submission" date="2020-07" db="EMBL/GenBank/DDBJ databases">
        <title>Roseicoccus Jingziensis gen. nov., sp. nov., isolated from coastal seawater.</title>
        <authorList>
            <person name="Feng X."/>
        </authorList>
    </citation>
    <scope>NUCLEOTIDE SEQUENCE [LARGE SCALE GENOMIC DNA]</scope>
    <source>
        <strain evidence="3 4">N1E253</strain>
    </source>
</reference>
<keyword evidence="4" id="KW-1185">Reference proteome</keyword>
<comment type="similarity">
    <text evidence="1">Belongs to the CIA30 family.</text>
</comment>
<dbReference type="InterPro" id="IPR008979">
    <property type="entry name" value="Galactose-bd-like_sf"/>
</dbReference>
<accession>A0A851GIE9</accession>
<evidence type="ECO:0000313" key="4">
    <source>
        <dbReference type="Proteomes" id="UP000557872"/>
    </source>
</evidence>
<proteinExistence type="inferred from homology"/>
<evidence type="ECO:0000313" key="3">
    <source>
        <dbReference type="EMBL" id="NWK57126.1"/>
    </source>
</evidence>